<feature type="compositionally biased region" description="Polar residues" evidence="6">
    <location>
        <begin position="40"/>
        <end position="58"/>
    </location>
</feature>
<organism evidence="8 9">
    <name type="scientific">Pocillopora damicornis</name>
    <name type="common">Cauliflower coral</name>
    <name type="synonym">Millepora damicornis</name>
    <dbReference type="NCBI Taxonomy" id="46731"/>
    <lineage>
        <taxon>Eukaryota</taxon>
        <taxon>Metazoa</taxon>
        <taxon>Cnidaria</taxon>
        <taxon>Anthozoa</taxon>
        <taxon>Hexacorallia</taxon>
        <taxon>Scleractinia</taxon>
        <taxon>Astrocoeniina</taxon>
        <taxon>Pocilloporidae</taxon>
        <taxon>Pocillopora</taxon>
    </lineage>
</organism>
<dbReference type="InterPro" id="IPR036236">
    <property type="entry name" value="Znf_C2H2_sf"/>
</dbReference>
<dbReference type="Gene3D" id="3.30.160.60">
    <property type="entry name" value="Classic Zinc Finger"/>
    <property type="match status" value="3"/>
</dbReference>
<gene>
    <name evidence="8" type="ORF">pdam_00000582</name>
</gene>
<name>A0A3M6TYI7_POCDA</name>
<dbReference type="GO" id="GO:0000978">
    <property type="term" value="F:RNA polymerase II cis-regulatory region sequence-specific DNA binding"/>
    <property type="evidence" value="ECO:0007669"/>
    <property type="project" value="TreeGrafter"/>
</dbReference>
<dbReference type="GO" id="GO:0005694">
    <property type="term" value="C:chromosome"/>
    <property type="evidence" value="ECO:0007669"/>
    <property type="project" value="UniProtKB-ARBA"/>
</dbReference>
<evidence type="ECO:0000256" key="4">
    <source>
        <dbReference type="ARBA" id="ARBA00022833"/>
    </source>
</evidence>
<dbReference type="FunFam" id="3.30.160.60:FF:001732">
    <property type="entry name" value="Zgc:162936"/>
    <property type="match status" value="1"/>
</dbReference>
<dbReference type="STRING" id="46731.A0A3M6TYI7"/>
<dbReference type="Proteomes" id="UP000275408">
    <property type="component" value="Unassembled WGS sequence"/>
</dbReference>
<feature type="compositionally biased region" description="Basic and acidic residues" evidence="6">
    <location>
        <begin position="23"/>
        <end position="38"/>
    </location>
</feature>
<accession>A0A3M6TYI7</accession>
<dbReference type="SUPFAM" id="SSF57667">
    <property type="entry name" value="beta-beta-alpha zinc fingers"/>
    <property type="match status" value="1"/>
</dbReference>
<dbReference type="GO" id="GO:0008270">
    <property type="term" value="F:zinc ion binding"/>
    <property type="evidence" value="ECO:0007669"/>
    <property type="project" value="UniProtKB-KW"/>
</dbReference>
<evidence type="ECO:0000256" key="3">
    <source>
        <dbReference type="ARBA" id="ARBA00022771"/>
    </source>
</evidence>
<keyword evidence="3 5" id="KW-0863">Zinc-finger</keyword>
<protein>
    <recommendedName>
        <fullName evidence="7">C2H2-type domain-containing protein</fullName>
    </recommendedName>
</protein>
<feature type="region of interest" description="Disordered" evidence="6">
    <location>
        <begin position="1"/>
        <end position="58"/>
    </location>
</feature>
<dbReference type="SMART" id="SM00355">
    <property type="entry name" value="ZnF_C2H2"/>
    <property type="match status" value="3"/>
</dbReference>
<feature type="domain" description="C2H2-type" evidence="7">
    <location>
        <begin position="169"/>
        <end position="196"/>
    </location>
</feature>
<evidence type="ECO:0000313" key="9">
    <source>
        <dbReference type="Proteomes" id="UP000275408"/>
    </source>
</evidence>
<sequence length="226" mass="25767">MPRSFTIRRLPEPKRSNTSQTAGKDKSEREPKVLRYPDADNTTVGTETSQAGNDWSVTQESVDRSQLQESARESAEGLSFSIEKILAWPASEAKRTTRKPLIKQPSNRTKYHCPHCRKVFKTSYTFGKHMRMPEHTSDKPFACRTCGKGFRLSSTLCRHKIIHTNQRPFKCPVCGKAFNRQSTLNTHHKTHKGLVTNDNSVDQQSFGCVEVWYINQGVWLNQASLI</sequence>
<dbReference type="PANTHER" id="PTHR23235:SF120">
    <property type="entry name" value="KRUPPEL-LIKE FACTOR 15"/>
    <property type="match status" value="1"/>
</dbReference>
<evidence type="ECO:0000256" key="6">
    <source>
        <dbReference type="SAM" id="MobiDB-lite"/>
    </source>
</evidence>
<evidence type="ECO:0000256" key="2">
    <source>
        <dbReference type="ARBA" id="ARBA00022737"/>
    </source>
</evidence>
<dbReference type="PANTHER" id="PTHR23235">
    <property type="entry name" value="KRUEPPEL-LIKE TRANSCRIPTION FACTOR"/>
    <property type="match status" value="1"/>
</dbReference>
<dbReference type="FunFam" id="3.30.160.60:FF:000016">
    <property type="entry name" value="zinc finger protein 37 homolog"/>
    <property type="match status" value="1"/>
</dbReference>
<keyword evidence="1" id="KW-0479">Metal-binding</keyword>
<reference evidence="8 9" key="1">
    <citation type="journal article" date="2018" name="Sci. Rep.">
        <title>Comparative analysis of the Pocillopora damicornis genome highlights role of immune system in coral evolution.</title>
        <authorList>
            <person name="Cunning R."/>
            <person name="Bay R.A."/>
            <person name="Gillette P."/>
            <person name="Baker A.C."/>
            <person name="Traylor-Knowles N."/>
        </authorList>
    </citation>
    <scope>NUCLEOTIDE SEQUENCE [LARGE SCALE GENOMIC DNA]</scope>
    <source>
        <strain evidence="8">RSMAS</strain>
        <tissue evidence="8">Whole animal</tissue>
    </source>
</reference>
<evidence type="ECO:0000256" key="5">
    <source>
        <dbReference type="PROSITE-ProRule" id="PRU00042"/>
    </source>
</evidence>
<dbReference type="EMBL" id="RCHS01002704">
    <property type="protein sequence ID" value="RMX46452.1"/>
    <property type="molecule type" value="Genomic_DNA"/>
</dbReference>
<dbReference type="OrthoDB" id="5062908at2759"/>
<feature type="domain" description="C2H2-type" evidence="7">
    <location>
        <begin position="111"/>
        <end position="140"/>
    </location>
</feature>
<keyword evidence="9" id="KW-1185">Reference proteome</keyword>
<evidence type="ECO:0000313" key="8">
    <source>
        <dbReference type="EMBL" id="RMX46452.1"/>
    </source>
</evidence>
<dbReference type="Pfam" id="PF00096">
    <property type="entry name" value="zf-C2H2"/>
    <property type="match status" value="3"/>
</dbReference>
<dbReference type="InterPro" id="IPR013087">
    <property type="entry name" value="Znf_C2H2_type"/>
</dbReference>
<comment type="caution">
    <text evidence="8">The sequence shown here is derived from an EMBL/GenBank/DDBJ whole genome shotgun (WGS) entry which is preliminary data.</text>
</comment>
<evidence type="ECO:0000256" key="1">
    <source>
        <dbReference type="ARBA" id="ARBA00022723"/>
    </source>
</evidence>
<keyword evidence="2" id="KW-0677">Repeat</keyword>
<dbReference type="PROSITE" id="PS50157">
    <property type="entry name" value="ZINC_FINGER_C2H2_2"/>
    <property type="match status" value="3"/>
</dbReference>
<keyword evidence="4" id="KW-0862">Zinc</keyword>
<proteinExistence type="predicted"/>
<dbReference type="AlphaFoldDB" id="A0A3M6TYI7"/>
<dbReference type="GO" id="GO:0000981">
    <property type="term" value="F:DNA-binding transcription factor activity, RNA polymerase II-specific"/>
    <property type="evidence" value="ECO:0007669"/>
    <property type="project" value="TreeGrafter"/>
</dbReference>
<dbReference type="PROSITE" id="PS00028">
    <property type="entry name" value="ZINC_FINGER_C2H2_1"/>
    <property type="match status" value="3"/>
</dbReference>
<dbReference type="GO" id="GO:0045893">
    <property type="term" value="P:positive regulation of DNA-templated transcription"/>
    <property type="evidence" value="ECO:0007669"/>
    <property type="project" value="UniProtKB-ARBA"/>
</dbReference>
<feature type="domain" description="C2H2-type" evidence="7">
    <location>
        <begin position="141"/>
        <end position="168"/>
    </location>
</feature>
<evidence type="ECO:0000259" key="7">
    <source>
        <dbReference type="PROSITE" id="PS50157"/>
    </source>
</evidence>